<name>A0ABU8VJ26_9BURK</name>
<dbReference type="PANTHER" id="PTHR48079:SF6">
    <property type="entry name" value="NAD(P)-BINDING DOMAIN-CONTAINING PROTEIN-RELATED"/>
    <property type="match status" value="1"/>
</dbReference>
<dbReference type="Pfam" id="PF01073">
    <property type="entry name" value="3Beta_HSD"/>
    <property type="match status" value="1"/>
</dbReference>
<dbReference type="PANTHER" id="PTHR48079">
    <property type="entry name" value="PROTEIN YEEZ"/>
    <property type="match status" value="1"/>
</dbReference>
<protein>
    <submittedName>
        <fullName evidence="3">NAD(P)-dependent oxidoreductase</fullName>
    </submittedName>
</protein>
<evidence type="ECO:0000313" key="4">
    <source>
        <dbReference type="Proteomes" id="UP001365846"/>
    </source>
</evidence>
<evidence type="ECO:0000256" key="1">
    <source>
        <dbReference type="SAM" id="MobiDB-lite"/>
    </source>
</evidence>
<organism evidence="3 4">
    <name type="scientific">Variovorax ureilyticus</name>
    <dbReference type="NCBI Taxonomy" id="1836198"/>
    <lineage>
        <taxon>Bacteria</taxon>
        <taxon>Pseudomonadati</taxon>
        <taxon>Pseudomonadota</taxon>
        <taxon>Betaproteobacteria</taxon>
        <taxon>Burkholderiales</taxon>
        <taxon>Comamonadaceae</taxon>
        <taxon>Variovorax</taxon>
    </lineage>
</organism>
<dbReference type="InterPro" id="IPR036291">
    <property type="entry name" value="NAD(P)-bd_dom_sf"/>
</dbReference>
<dbReference type="Gene3D" id="3.40.50.720">
    <property type="entry name" value="NAD(P)-binding Rossmann-like Domain"/>
    <property type="match status" value="1"/>
</dbReference>
<feature type="domain" description="3-beta hydroxysteroid dehydrogenase/isomerase" evidence="2">
    <location>
        <begin position="4"/>
        <end position="239"/>
    </location>
</feature>
<dbReference type="SUPFAM" id="SSF51735">
    <property type="entry name" value="NAD(P)-binding Rossmann-fold domains"/>
    <property type="match status" value="1"/>
</dbReference>
<sequence>MQVAVLGGSGFVGTRLMEKWVLGGTHDVRAIVRSPYSLARMARFALPPWKQADIFDAAALAEAIRGCDAMVHAIVGDAAQIVAAAEAAVEACKTAGVRRLVYLSSASVHGQNPPAGTHDATPLKDDQPNDYNNAKVRAERVLREASGVEVCILRPGIVYGPRCQWFSGLPRALHSKQAFLVEGGHGLCNHIYVDNLIHAIELGLTHARATEGAFYVADGTCMTWREFYQPLAQALGFDVSDFRDVPAAGVPARSLRERVAWAKQVPASRMILPMFSRRLKDAVKAGLERYTAPPIASGFVLPHAPSPSADYEISQLHTCATRLPMDRAVEVLGYAPPLSAAEGLDRSARWLAGLWVTAPAAKK</sequence>
<proteinExistence type="predicted"/>
<dbReference type="RefSeq" id="WP_340358932.1">
    <property type="nucleotide sequence ID" value="NZ_JBBKZU010000009.1"/>
</dbReference>
<evidence type="ECO:0000259" key="2">
    <source>
        <dbReference type="Pfam" id="PF01073"/>
    </source>
</evidence>
<accession>A0ABU8VJ26</accession>
<keyword evidence="4" id="KW-1185">Reference proteome</keyword>
<dbReference type="InterPro" id="IPR002225">
    <property type="entry name" value="3Beta_OHSteriod_DH/Estase"/>
</dbReference>
<dbReference type="InterPro" id="IPR051783">
    <property type="entry name" value="NAD(P)-dependent_oxidoreduct"/>
</dbReference>
<gene>
    <name evidence="3" type="ORF">WKW77_21450</name>
</gene>
<comment type="caution">
    <text evidence="3">The sequence shown here is derived from an EMBL/GenBank/DDBJ whole genome shotgun (WGS) entry which is preliminary data.</text>
</comment>
<dbReference type="Proteomes" id="UP001365846">
    <property type="component" value="Unassembled WGS sequence"/>
</dbReference>
<feature type="region of interest" description="Disordered" evidence="1">
    <location>
        <begin position="109"/>
        <end position="130"/>
    </location>
</feature>
<evidence type="ECO:0000313" key="3">
    <source>
        <dbReference type="EMBL" id="MEJ8813667.1"/>
    </source>
</evidence>
<reference evidence="3 4" key="1">
    <citation type="submission" date="2024-03" db="EMBL/GenBank/DDBJ databases">
        <title>Novel species of the genus Variovorax.</title>
        <authorList>
            <person name="Liu Q."/>
            <person name="Xin Y.-H."/>
        </authorList>
    </citation>
    <scope>NUCLEOTIDE SEQUENCE [LARGE SCALE GENOMIC DNA]</scope>
    <source>
        <strain evidence="3 4">KACC 18899</strain>
    </source>
</reference>
<dbReference type="EMBL" id="JBBKZU010000009">
    <property type="protein sequence ID" value="MEJ8813667.1"/>
    <property type="molecule type" value="Genomic_DNA"/>
</dbReference>